<gene>
    <name evidence="2" type="ORF">LCGC14_1254000</name>
    <name evidence="1" type="ORF">LCGC14_2739960</name>
</gene>
<protein>
    <submittedName>
        <fullName evidence="1">Uncharacterized protein</fullName>
    </submittedName>
</protein>
<name>A0A0F8Z4M6_9ZZZZ</name>
<dbReference type="EMBL" id="LAZR01049816">
    <property type="protein sequence ID" value="KKK88752.1"/>
    <property type="molecule type" value="Genomic_DNA"/>
</dbReference>
<organism evidence="1">
    <name type="scientific">marine sediment metagenome</name>
    <dbReference type="NCBI Taxonomy" id="412755"/>
    <lineage>
        <taxon>unclassified sequences</taxon>
        <taxon>metagenomes</taxon>
        <taxon>ecological metagenomes</taxon>
    </lineage>
</organism>
<comment type="caution">
    <text evidence="1">The sequence shown here is derived from an EMBL/GenBank/DDBJ whole genome shotgun (WGS) entry which is preliminary data.</text>
</comment>
<evidence type="ECO:0000313" key="2">
    <source>
        <dbReference type="EMBL" id="KKM88893.1"/>
    </source>
</evidence>
<reference evidence="1" key="1">
    <citation type="journal article" date="2015" name="Nature">
        <title>Complex archaea that bridge the gap between prokaryotes and eukaryotes.</title>
        <authorList>
            <person name="Spang A."/>
            <person name="Saw J.H."/>
            <person name="Jorgensen S.L."/>
            <person name="Zaremba-Niedzwiedzka K."/>
            <person name="Martijn J."/>
            <person name="Lind A.E."/>
            <person name="van Eijk R."/>
            <person name="Schleper C."/>
            <person name="Guy L."/>
            <person name="Ettema T.J."/>
        </authorList>
    </citation>
    <scope>NUCLEOTIDE SEQUENCE</scope>
</reference>
<accession>A0A0F8Z4M6</accession>
<proteinExistence type="predicted"/>
<feature type="non-terminal residue" evidence="1">
    <location>
        <position position="1"/>
    </location>
</feature>
<evidence type="ECO:0000313" key="1">
    <source>
        <dbReference type="EMBL" id="KKK88752.1"/>
    </source>
</evidence>
<dbReference type="AlphaFoldDB" id="A0A0F8Z4M6"/>
<dbReference type="EMBL" id="LAZR01006898">
    <property type="protein sequence ID" value="KKM88893.1"/>
    <property type="molecule type" value="Genomic_DNA"/>
</dbReference>
<sequence>DGKVLLTRSTLKGMGRVLKQEVL</sequence>